<dbReference type="FunFam" id="2.60.40.60:FF:000004">
    <property type="entry name" value="Protocadherin 1 gamma 2"/>
    <property type="match status" value="1"/>
</dbReference>
<evidence type="ECO:0000256" key="12">
    <source>
        <dbReference type="PROSITE-ProRule" id="PRU00043"/>
    </source>
</evidence>
<name>A0AAN7NFU3_MYCAM</name>
<keyword evidence="8" id="KW-0130">Cell adhesion</keyword>
<keyword evidence="5" id="KW-0732">Signal</keyword>
<keyword evidence="10 14" id="KW-0472">Membrane</keyword>
<feature type="region of interest" description="Disordered" evidence="13">
    <location>
        <begin position="1"/>
        <end position="56"/>
    </location>
</feature>
<comment type="subcellular location">
    <subcellularLocation>
        <location evidence="2">Cell membrane</location>
        <topology evidence="2">Single-pass type I membrane protein</topology>
    </subcellularLocation>
</comment>
<dbReference type="InterPro" id="IPR015919">
    <property type="entry name" value="Cadherin-like_sf"/>
</dbReference>
<dbReference type="InterPro" id="IPR013164">
    <property type="entry name" value="Cadherin_N"/>
</dbReference>
<dbReference type="InterPro" id="IPR002126">
    <property type="entry name" value="Cadherin-like_dom"/>
</dbReference>
<dbReference type="InterPro" id="IPR032455">
    <property type="entry name" value="Cadherin_C"/>
</dbReference>
<evidence type="ECO:0000256" key="1">
    <source>
        <dbReference type="ARBA" id="ARBA00003436"/>
    </source>
</evidence>
<dbReference type="FunFam" id="2.60.40.60:FF:000129">
    <property type="entry name" value="protocadherin alpha-C2 isoform X1"/>
    <property type="match status" value="1"/>
</dbReference>
<evidence type="ECO:0000256" key="5">
    <source>
        <dbReference type="ARBA" id="ARBA00022729"/>
    </source>
</evidence>
<dbReference type="Gene3D" id="2.60.40.60">
    <property type="entry name" value="Cadherins"/>
    <property type="match status" value="6"/>
</dbReference>
<evidence type="ECO:0000256" key="9">
    <source>
        <dbReference type="ARBA" id="ARBA00022989"/>
    </source>
</evidence>
<feature type="domain" description="Cadherin" evidence="15">
    <location>
        <begin position="191"/>
        <end position="299"/>
    </location>
</feature>
<dbReference type="CDD" id="cd11304">
    <property type="entry name" value="Cadherin_repeat"/>
    <property type="match status" value="6"/>
</dbReference>
<dbReference type="InterPro" id="IPR020894">
    <property type="entry name" value="Cadherin_CS"/>
</dbReference>
<evidence type="ECO:0000256" key="3">
    <source>
        <dbReference type="ARBA" id="ARBA00022475"/>
    </source>
</evidence>
<dbReference type="SMART" id="SM00112">
    <property type="entry name" value="CA"/>
    <property type="match status" value="6"/>
</dbReference>
<feature type="domain" description="Cadherin" evidence="15">
    <location>
        <begin position="637"/>
        <end position="743"/>
    </location>
</feature>
<organism evidence="16 17">
    <name type="scientific">Mycteria americana</name>
    <name type="common">Wood stork</name>
    <dbReference type="NCBI Taxonomy" id="33587"/>
    <lineage>
        <taxon>Eukaryota</taxon>
        <taxon>Metazoa</taxon>
        <taxon>Chordata</taxon>
        <taxon>Craniata</taxon>
        <taxon>Vertebrata</taxon>
        <taxon>Euteleostomi</taxon>
        <taxon>Archelosauria</taxon>
        <taxon>Archosauria</taxon>
        <taxon>Dinosauria</taxon>
        <taxon>Saurischia</taxon>
        <taxon>Theropoda</taxon>
        <taxon>Coelurosauria</taxon>
        <taxon>Aves</taxon>
        <taxon>Neognathae</taxon>
        <taxon>Neoaves</taxon>
        <taxon>Aequornithes</taxon>
        <taxon>Ciconiiformes</taxon>
        <taxon>Ciconiidae</taxon>
        <taxon>Mycteria</taxon>
    </lineage>
</organism>
<keyword evidence="11" id="KW-0325">Glycoprotein</keyword>
<dbReference type="PANTHER" id="PTHR24028:SF236">
    <property type="entry name" value="PROTOCADHERIN GAMMA-C3"/>
    <property type="match status" value="1"/>
</dbReference>
<comment type="caution">
    <text evidence="16">The sequence shown here is derived from an EMBL/GenBank/DDBJ whole genome shotgun (WGS) entry which is preliminary data.</text>
</comment>
<evidence type="ECO:0000256" key="14">
    <source>
        <dbReference type="SAM" id="Phobius"/>
    </source>
</evidence>
<dbReference type="PRINTS" id="PR00205">
    <property type="entry name" value="CADHERIN"/>
</dbReference>
<dbReference type="PROSITE" id="PS00232">
    <property type="entry name" value="CADHERIN_1"/>
    <property type="match status" value="3"/>
</dbReference>
<feature type="compositionally biased region" description="Low complexity" evidence="13">
    <location>
        <begin position="42"/>
        <end position="56"/>
    </location>
</feature>
<keyword evidence="9 14" id="KW-1133">Transmembrane helix</keyword>
<feature type="domain" description="Cadherin" evidence="15">
    <location>
        <begin position="408"/>
        <end position="512"/>
    </location>
</feature>
<dbReference type="Pfam" id="PF15974">
    <property type="entry name" value="Cadherin_tail"/>
    <property type="match status" value="1"/>
</dbReference>
<dbReference type="FunFam" id="2.60.40.60:FF:000018">
    <property type="entry name" value="Protocadherin gamma c3"/>
    <property type="match status" value="1"/>
</dbReference>
<dbReference type="SUPFAM" id="SSF49313">
    <property type="entry name" value="Cadherin-like"/>
    <property type="match status" value="6"/>
</dbReference>
<feature type="transmembrane region" description="Helical" evidence="14">
    <location>
        <begin position="749"/>
        <end position="774"/>
    </location>
</feature>
<dbReference type="FunFam" id="2.60.40.60:FF:000006">
    <property type="entry name" value="Protocadherin alpha 2"/>
    <property type="match status" value="1"/>
</dbReference>
<dbReference type="FunFam" id="2.60.40.60:FF:000002">
    <property type="entry name" value="Protocadherin alpha 2"/>
    <property type="match status" value="1"/>
</dbReference>
<evidence type="ECO:0000256" key="11">
    <source>
        <dbReference type="ARBA" id="ARBA00023180"/>
    </source>
</evidence>
<dbReference type="InterPro" id="IPR050174">
    <property type="entry name" value="Protocadherin/Cadherin-CA"/>
</dbReference>
<evidence type="ECO:0000259" key="15">
    <source>
        <dbReference type="PROSITE" id="PS50268"/>
    </source>
</evidence>
<evidence type="ECO:0000256" key="13">
    <source>
        <dbReference type="SAM" id="MobiDB-lite"/>
    </source>
</evidence>
<dbReference type="PANTHER" id="PTHR24028">
    <property type="entry name" value="CADHERIN-87A"/>
    <property type="match status" value="1"/>
</dbReference>
<dbReference type="Proteomes" id="UP001333110">
    <property type="component" value="Unassembled WGS sequence"/>
</dbReference>
<dbReference type="Pfam" id="PF16492">
    <property type="entry name" value="Cadherin_C_2"/>
    <property type="match status" value="1"/>
</dbReference>
<dbReference type="InterPro" id="IPR031904">
    <property type="entry name" value="Cadherin_CBD"/>
</dbReference>
<keyword evidence="17" id="KW-1185">Reference proteome</keyword>
<accession>A0AAN7NFU3</accession>
<dbReference type="EMBL" id="JAUNZN010000011">
    <property type="protein sequence ID" value="KAK4814765.1"/>
    <property type="molecule type" value="Genomic_DNA"/>
</dbReference>
<protein>
    <recommendedName>
        <fullName evidence="15">Cadherin domain-containing protein</fullName>
    </recommendedName>
</protein>
<feature type="domain" description="Cadherin" evidence="15">
    <location>
        <begin position="513"/>
        <end position="622"/>
    </location>
</feature>
<evidence type="ECO:0000313" key="17">
    <source>
        <dbReference type="Proteomes" id="UP001333110"/>
    </source>
</evidence>
<evidence type="ECO:0000313" key="16">
    <source>
        <dbReference type="EMBL" id="KAK4814765.1"/>
    </source>
</evidence>
<dbReference type="GO" id="GO:0007156">
    <property type="term" value="P:homophilic cell adhesion via plasma membrane adhesion molecules"/>
    <property type="evidence" value="ECO:0007669"/>
    <property type="project" value="InterPro"/>
</dbReference>
<dbReference type="GO" id="GO:0005509">
    <property type="term" value="F:calcium ion binding"/>
    <property type="evidence" value="ECO:0007669"/>
    <property type="project" value="UniProtKB-UniRule"/>
</dbReference>
<evidence type="ECO:0000256" key="7">
    <source>
        <dbReference type="ARBA" id="ARBA00022837"/>
    </source>
</evidence>
<evidence type="ECO:0000256" key="10">
    <source>
        <dbReference type="ARBA" id="ARBA00023136"/>
    </source>
</evidence>
<comment type="function">
    <text evidence="1">Potential calcium-dependent cell-adhesion protein. May be involved in the establishment and maintenance of specific neuronal connections in the brain.</text>
</comment>
<evidence type="ECO:0000256" key="6">
    <source>
        <dbReference type="ARBA" id="ARBA00022737"/>
    </source>
</evidence>
<evidence type="ECO:0000256" key="2">
    <source>
        <dbReference type="ARBA" id="ARBA00004251"/>
    </source>
</evidence>
<feature type="domain" description="Cadherin" evidence="15">
    <location>
        <begin position="300"/>
        <end position="407"/>
    </location>
</feature>
<evidence type="ECO:0000256" key="8">
    <source>
        <dbReference type="ARBA" id="ARBA00022889"/>
    </source>
</evidence>
<dbReference type="Pfam" id="PF00028">
    <property type="entry name" value="Cadherin"/>
    <property type="match status" value="5"/>
</dbReference>
<dbReference type="AlphaFoldDB" id="A0AAN7NFU3"/>
<sequence length="1074" mass="116565">MVATARPPSSGQGPSLPPPGARNSLEVQGASKGEGRRGGAGRTPRPGEGCGAMGAEAGSGREQLFLRSLLFLLLAGSPAPRPAGGQLRYAVPEELEHGAFVANLGKDLGLDVSTLSARRFRIVSRAGAKQHLEVNLENGILFVNERIDREEVCEAGRTCLLYLQLLIESPLELYHVEVEVLDINDHAPTFPWQEYVLEVTESAMLGARFPLESAQDPDMGTNSVHTYRLSPNGFFSLEVQMRSDTSKFAELVLERALDREQQHAHRVLLTALDGGVPERSGTAHILIMVLDANDNVPAFDQPSYGVSLPEDAPAGTLVIQLNATDLDEGPNGEIEYSFSGHAPLHVRELFHVEPQSGQVLLKGPLDYEQASLHELYVQAKDRGPSAVAVHCRVLVHLLDVNDNAPEVTLTSVSTPVLEDAPPGTVIAVISVLDWDSGDNGHVSCEIGPNVPFELRSSFRNYYTLVTTQALDREVVPEYNISITAQDMGSPALLTHSTLTVPVSDVNDNAPCFLQPSYSVYVMENNAPGASICSVSALDPDCQQNAYLSYSIADGHIHGMPVGTYVSINSDSGHVYALRSLDYEQIHSFQIQVQAQDAGFPPLSANVTVHIFVLDQNDNAPVIISPMLRNGSMATELVPRSAGPGCLVGMVSAVDADTGLNSRLSYQLLQATDFTLFSVAPDTGELRTLRSFLEQDATRQWLVVQVRDSGQPALSATVSILLSVVETMPQTLSDFSEFSFPPEASSSSPLTVYLLVSLGSISFTFLLAILILTAIRCRGEHRSRKGDSCSPPCCRCCPRSRPSPDGLKTSNLTVQPPGGTMAATCLDVPGGGPPGYCYKVCLSPEFTQRDFMFLKPCSSRRNNEKDPGKQSQPGQHLYVSKQVMPRLALLTGAPRVPLAHSLSLCYQTAKRGLATSKHAATCPEEVPNPALQEQRERVEGRCEDREVISNAALNQSPLFSSQSLEDVGEIHRALQKEHERLCTIVTPVSEFRKASAGTNSIWTPQYSPLYPGHIPALDYQHNIYIPGTPTLLSSKDEPLFLGQENKNSFSTFGKRKKMTTYCDRHDSVVISNDLK</sequence>
<feature type="domain" description="Cadherin" evidence="15">
    <location>
        <begin position="91"/>
        <end position="190"/>
    </location>
</feature>
<keyword evidence="4 14" id="KW-0812">Transmembrane</keyword>
<dbReference type="GO" id="GO:0005886">
    <property type="term" value="C:plasma membrane"/>
    <property type="evidence" value="ECO:0007669"/>
    <property type="project" value="UniProtKB-SubCell"/>
</dbReference>
<keyword evidence="6" id="KW-0677">Repeat</keyword>
<proteinExistence type="predicted"/>
<dbReference type="Pfam" id="PF08266">
    <property type="entry name" value="Cadherin_2"/>
    <property type="match status" value="1"/>
</dbReference>
<gene>
    <name evidence="16" type="ORF">QYF61_026742</name>
</gene>
<keyword evidence="7 12" id="KW-0106">Calcium</keyword>
<dbReference type="FunFam" id="2.60.40.60:FF:000001">
    <property type="entry name" value="Protocadherin alpha 2"/>
    <property type="match status" value="1"/>
</dbReference>
<dbReference type="PROSITE" id="PS50268">
    <property type="entry name" value="CADHERIN_2"/>
    <property type="match status" value="6"/>
</dbReference>
<reference evidence="16 17" key="1">
    <citation type="journal article" date="2023" name="J. Hered.">
        <title>Chromosome-level genome of the wood stork (Mycteria americana) provides insight into avian chromosome evolution.</title>
        <authorList>
            <person name="Flamio R. Jr."/>
            <person name="Ramstad K.M."/>
        </authorList>
    </citation>
    <scope>NUCLEOTIDE SEQUENCE [LARGE SCALE GENOMIC DNA]</scope>
    <source>
        <strain evidence="16">JAX WOST 10</strain>
    </source>
</reference>
<evidence type="ECO:0000256" key="4">
    <source>
        <dbReference type="ARBA" id="ARBA00022692"/>
    </source>
</evidence>
<keyword evidence="3" id="KW-1003">Cell membrane</keyword>